<dbReference type="SMART" id="SM00347">
    <property type="entry name" value="HTH_MARR"/>
    <property type="match status" value="1"/>
</dbReference>
<keyword evidence="3" id="KW-0804">Transcription</keyword>
<protein>
    <submittedName>
        <fullName evidence="5">MarR family transcriptional regulator</fullName>
    </submittedName>
</protein>
<evidence type="ECO:0000259" key="4">
    <source>
        <dbReference type="PROSITE" id="PS50995"/>
    </source>
</evidence>
<name>A0ABQ5QAW3_9BACT</name>
<evidence type="ECO:0000256" key="3">
    <source>
        <dbReference type="ARBA" id="ARBA00023163"/>
    </source>
</evidence>
<dbReference type="PANTHER" id="PTHR42756">
    <property type="entry name" value="TRANSCRIPTIONAL REGULATOR, MARR"/>
    <property type="match status" value="1"/>
</dbReference>
<sequence>MTTDSKAHQPVYTSENFTPEDSIGRLIADVSGRLLASLDDEMGGLGITGAQWVILMRIANGCGSSAAELCRFSRYDTGSMTRMLDRLEEKGLIRRVRSCKDRRVVCLELSEAGRELYPQLPPVAIKVLNAQLKGFTRAEVELFKDFLRRMRANSDESAPSPANGDT</sequence>
<evidence type="ECO:0000313" key="5">
    <source>
        <dbReference type="EMBL" id="GLH71586.1"/>
    </source>
</evidence>
<dbReference type="Proteomes" id="UP001165069">
    <property type="component" value="Unassembled WGS sequence"/>
</dbReference>
<dbReference type="EMBL" id="BSDE01000001">
    <property type="protein sequence ID" value="GLH71586.1"/>
    <property type="molecule type" value="Genomic_DNA"/>
</dbReference>
<keyword evidence="6" id="KW-1185">Reference proteome</keyword>
<accession>A0ABQ5QAW3</accession>
<gene>
    <name evidence="5" type="ORF">GETHLI_00880</name>
</gene>
<proteinExistence type="predicted"/>
<dbReference type="SUPFAM" id="SSF46785">
    <property type="entry name" value="Winged helix' DNA-binding domain"/>
    <property type="match status" value="1"/>
</dbReference>
<comment type="caution">
    <text evidence="5">The sequence shown here is derived from an EMBL/GenBank/DDBJ whole genome shotgun (WGS) entry which is preliminary data.</text>
</comment>
<dbReference type="InterPro" id="IPR000835">
    <property type="entry name" value="HTH_MarR-typ"/>
</dbReference>
<dbReference type="PROSITE" id="PS01117">
    <property type="entry name" value="HTH_MARR_1"/>
    <property type="match status" value="1"/>
</dbReference>
<evidence type="ECO:0000313" key="6">
    <source>
        <dbReference type="Proteomes" id="UP001165069"/>
    </source>
</evidence>
<dbReference type="RefSeq" id="WP_285568848.1">
    <property type="nucleotide sequence ID" value="NZ_BSDE01000001.1"/>
</dbReference>
<dbReference type="PANTHER" id="PTHR42756:SF1">
    <property type="entry name" value="TRANSCRIPTIONAL REPRESSOR OF EMRAB OPERON"/>
    <property type="match status" value="1"/>
</dbReference>
<dbReference type="Gene3D" id="1.10.10.10">
    <property type="entry name" value="Winged helix-like DNA-binding domain superfamily/Winged helix DNA-binding domain"/>
    <property type="match status" value="1"/>
</dbReference>
<keyword evidence="2" id="KW-0238">DNA-binding</keyword>
<reference evidence="5 6" key="1">
    <citation type="journal article" date="2023" name="Antonie Van Leeuwenhoek">
        <title>Mesoterricola silvestris gen. nov., sp. nov., Mesoterricola sediminis sp. nov., Geothrix oryzae sp. nov., Geothrix edaphica sp. nov., Geothrix rubra sp. nov., and Geothrix limicola sp. nov., six novel members of Acidobacteriota isolated from soils.</title>
        <authorList>
            <person name="Itoh H."/>
            <person name="Sugisawa Y."/>
            <person name="Mise K."/>
            <person name="Xu Z."/>
            <person name="Kuniyasu M."/>
            <person name="Ushijima N."/>
            <person name="Kawano K."/>
            <person name="Kobayashi E."/>
            <person name="Shiratori Y."/>
            <person name="Masuda Y."/>
            <person name="Senoo K."/>
        </authorList>
    </citation>
    <scope>NUCLEOTIDE SEQUENCE [LARGE SCALE GENOMIC DNA]</scope>
    <source>
        <strain evidence="5 6">Red804</strain>
    </source>
</reference>
<feature type="domain" description="HTH marR-type" evidence="4">
    <location>
        <begin position="20"/>
        <end position="152"/>
    </location>
</feature>
<dbReference type="PROSITE" id="PS50995">
    <property type="entry name" value="HTH_MARR_2"/>
    <property type="match status" value="1"/>
</dbReference>
<organism evidence="5 6">
    <name type="scientific">Geothrix limicola</name>
    <dbReference type="NCBI Taxonomy" id="2927978"/>
    <lineage>
        <taxon>Bacteria</taxon>
        <taxon>Pseudomonadati</taxon>
        <taxon>Acidobacteriota</taxon>
        <taxon>Holophagae</taxon>
        <taxon>Holophagales</taxon>
        <taxon>Holophagaceae</taxon>
        <taxon>Geothrix</taxon>
    </lineage>
</organism>
<dbReference type="InterPro" id="IPR023187">
    <property type="entry name" value="Tscrpt_reg_MarR-type_CS"/>
</dbReference>
<dbReference type="InterPro" id="IPR036388">
    <property type="entry name" value="WH-like_DNA-bd_sf"/>
</dbReference>
<dbReference type="InterPro" id="IPR036390">
    <property type="entry name" value="WH_DNA-bd_sf"/>
</dbReference>
<evidence type="ECO:0000256" key="1">
    <source>
        <dbReference type="ARBA" id="ARBA00023015"/>
    </source>
</evidence>
<dbReference type="PRINTS" id="PR00598">
    <property type="entry name" value="HTHMARR"/>
</dbReference>
<evidence type="ECO:0000256" key="2">
    <source>
        <dbReference type="ARBA" id="ARBA00023125"/>
    </source>
</evidence>
<dbReference type="Pfam" id="PF01047">
    <property type="entry name" value="MarR"/>
    <property type="match status" value="1"/>
</dbReference>
<keyword evidence="1" id="KW-0805">Transcription regulation</keyword>